<evidence type="ECO:0000313" key="2">
    <source>
        <dbReference type="Proteomes" id="UP000093757"/>
    </source>
</evidence>
<name>A0A1A6BMY1_MYCGO</name>
<dbReference type="AlphaFoldDB" id="A0A1A6BMY1"/>
<reference evidence="1 2" key="1">
    <citation type="submission" date="2016-06" db="EMBL/GenBank/DDBJ databases">
        <authorList>
            <person name="Kjaerup R.B."/>
            <person name="Dalgaard T.S."/>
            <person name="Juul-Madsen H.R."/>
        </authorList>
    </citation>
    <scope>NUCLEOTIDE SEQUENCE [LARGE SCALE GENOMIC DNA]</scope>
    <source>
        <strain evidence="1 2">1245752.6</strain>
    </source>
</reference>
<sequence length="158" mass="16532">MSAEAVQAGAAVTGGAHVFADTRIDRHTAVIAAVIAPAFLAEAGWDPQRRVLSFAPEHPLLGRPVCGAAGCLTSAPAASRICASCRRRLAEHGLGDDEIASLPPRSRQRSGRGPDGCVVDGCRCEWESANSGLCRAHAEQLRALPVAGFDERRVIPSV</sequence>
<dbReference type="RefSeq" id="WP_065132342.1">
    <property type="nucleotide sequence ID" value="NZ_MAEM01000067.1"/>
</dbReference>
<accession>A0A1A6BMY1</accession>
<proteinExistence type="predicted"/>
<dbReference type="Proteomes" id="UP000093757">
    <property type="component" value="Unassembled WGS sequence"/>
</dbReference>
<comment type="caution">
    <text evidence="1">The sequence shown here is derived from an EMBL/GenBank/DDBJ whole genome shotgun (WGS) entry which is preliminary data.</text>
</comment>
<dbReference type="EMBL" id="MAEM01000067">
    <property type="protein sequence ID" value="OBS03559.1"/>
    <property type="molecule type" value="Genomic_DNA"/>
</dbReference>
<protein>
    <submittedName>
        <fullName evidence="1">Uncharacterized protein</fullName>
    </submittedName>
</protein>
<gene>
    <name evidence="1" type="ORF">A9W98_08950</name>
</gene>
<evidence type="ECO:0000313" key="1">
    <source>
        <dbReference type="EMBL" id="OBS03559.1"/>
    </source>
</evidence>
<organism evidence="1 2">
    <name type="scientific">Mycobacterium gordonae</name>
    <dbReference type="NCBI Taxonomy" id="1778"/>
    <lineage>
        <taxon>Bacteria</taxon>
        <taxon>Bacillati</taxon>
        <taxon>Actinomycetota</taxon>
        <taxon>Actinomycetes</taxon>
        <taxon>Mycobacteriales</taxon>
        <taxon>Mycobacteriaceae</taxon>
        <taxon>Mycobacterium</taxon>
    </lineage>
</organism>